<dbReference type="PANTHER" id="PTHR31066">
    <property type="entry name" value="OS05G0427100 PROTEIN-RELATED"/>
    <property type="match status" value="1"/>
</dbReference>
<feature type="region of interest" description="Disordered" evidence="1">
    <location>
        <begin position="481"/>
        <end position="508"/>
    </location>
</feature>
<protein>
    <submittedName>
        <fullName evidence="3">Developmental and secondary metabolism regulator veA like</fullName>
    </submittedName>
</protein>
<dbReference type="PANTHER" id="PTHR31066:SF27">
    <property type="entry name" value="EXPRESSED PROTEIN"/>
    <property type="match status" value="1"/>
</dbReference>
<dbReference type="Pfam" id="PF00564">
    <property type="entry name" value="PB1"/>
    <property type="match status" value="1"/>
</dbReference>
<gene>
    <name evidence="3" type="ORF">POM88_027590</name>
</gene>
<dbReference type="Gene3D" id="3.10.20.90">
    <property type="entry name" value="Phosphatidylinositol 3-kinase Catalytic Subunit, Chain A, domain 1"/>
    <property type="match status" value="1"/>
</dbReference>
<dbReference type="InterPro" id="IPR053198">
    <property type="entry name" value="Gynoecium_Dev_Regulator"/>
</dbReference>
<dbReference type="SUPFAM" id="SSF54277">
    <property type="entry name" value="CAD &amp; PB1 domains"/>
    <property type="match status" value="1"/>
</dbReference>
<dbReference type="Proteomes" id="UP001237642">
    <property type="component" value="Unassembled WGS sequence"/>
</dbReference>
<dbReference type="AlphaFoldDB" id="A0AAD8I9A1"/>
<feature type="region of interest" description="Disordered" evidence="1">
    <location>
        <begin position="284"/>
        <end position="354"/>
    </location>
</feature>
<dbReference type="SMART" id="SM00666">
    <property type="entry name" value="PB1"/>
    <property type="match status" value="1"/>
</dbReference>
<proteinExistence type="predicted"/>
<dbReference type="EMBL" id="JAUIZM010000006">
    <property type="protein sequence ID" value="KAK1380846.1"/>
    <property type="molecule type" value="Genomic_DNA"/>
</dbReference>
<feature type="region of interest" description="Disordered" evidence="1">
    <location>
        <begin position="1"/>
        <end position="43"/>
    </location>
</feature>
<feature type="compositionally biased region" description="Low complexity" evidence="1">
    <location>
        <begin position="492"/>
        <end position="503"/>
    </location>
</feature>
<evidence type="ECO:0000256" key="1">
    <source>
        <dbReference type="SAM" id="MobiDB-lite"/>
    </source>
</evidence>
<feature type="compositionally biased region" description="Low complexity" evidence="1">
    <location>
        <begin position="306"/>
        <end position="322"/>
    </location>
</feature>
<feature type="compositionally biased region" description="Polar residues" evidence="1">
    <location>
        <begin position="10"/>
        <end position="38"/>
    </location>
</feature>
<reference evidence="3" key="2">
    <citation type="submission" date="2023-05" db="EMBL/GenBank/DDBJ databases">
        <authorList>
            <person name="Schelkunov M.I."/>
        </authorList>
    </citation>
    <scope>NUCLEOTIDE SEQUENCE</scope>
    <source>
        <strain evidence="3">Hsosn_3</strain>
        <tissue evidence="3">Leaf</tissue>
    </source>
</reference>
<keyword evidence="4" id="KW-1185">Reference proteome</keyword>
<reference evidence="3" key="1">
    <citation type="submission" date="2023-02" db="EMBL/GenBank/DDBJ databases">
        <title>Genome of toxic invasive species Heracleum sosnowskyi carries increased number of genes despite the absence of recent whole-genome duplications.</title>
        <authorList>
            <person name="Schelkunov M."/>
            <person name="Shtratnikova V."/>
            <person name="Makarenko M."/>
            <person name="Klepikova A."/>
            <person name="Omelchenko D."/>
            <person name="Novikova G."/>
            <person name="Obukhova E."/>
            <person name="Bogdanov V."/>
            <person name="Penin A."/>
            <person name="Logacheva M."/>
        </authorList>
    </citation>
    <scope>NUCLEOTIDE SEQUENCE</scope>
    <source>
        <strain evidence="3">Hsosn_3</strain>
        <tissue evidence="3">Leaf</tissue>
    </source>
</reference>
<evidence type="ECO:0000313" key="4">
    <source>
        <dbReference type="Proteomes" id="UP001237642"/>
    </source>
</evidence>
<dbReference type="CDD" id="cd06410">
    <property type="entry name" value="PB1_UP2"/>
    <property type="match status" value="1"/>
</dbReference>
<organism evidence="3 4">
    <name type="scientific">Heracleum sosnowskyi</name>
    <dbReference type="NCBI Taxonomy" id="360622"/>
    <lineage>
        <taxon>Eukaryota</taxon>
        <taxon>Viridiplantae</taxon>
        <taxon>Streptophyta</taxon>
        <taxon>Embryophyta</taxon>
        <taxon>Tracheophyta</taxon>
        <taxon>Spermatophyta</taxon>
        <taxon>Magnoliopsida</taxon>
        <taxon>eudicotyledons</taxon>
        <taxon>Gunneridae</taxon>
        <taxon>Pentapetalae</taxon>
        <taxon>asterids</taxon>
        <taxon>campanulids</taxon>
        <taxon>Apiales</taxon>
        <taxon>Apiaceae</taxon>
        <taxon>Apioideae</taxon>
        <taxon>apioid superclade</taxon>
        <taxon>Tordylieae</taxon>
        <taxon>Tordyliinae</taxon>
        <taxon>Heracleum</taxon>
    </lineage>
</organism>
<sequence length="635" mass="67774">MDPPPPPPISTTTQATDSLNSLNSSPRSKPPSDSHQPTNSPPKLRLMCSFGGHIVPRPHDKSLCYVGGDTRIVVVDRNASLIDLISKISKSLISNVGSNGVLLKYQLPSEDLDSLISITTDEDLENMVEEYDRLNSGFSGGKGSRIRLFLFPGKVEMSGSSIGSLFGSEVKSEDWFLNALNGGSSLGGLSGSNSVNSLLGLNDDGGVGKLGVIGKNVDGFSGVEVFDRNSSFGSDVHLSGLGNLGAGRVKEENVGKGEEGGFVGSEVGKVGVDVNVGLEKVVGDNVGKGLSDDEKSEHGGTGYRRQLQQQQQAQVVNSQLNQKSSGGGGRDLASPDSVSSDGSMTNPLSRQRPMMYQDPNVQYAPVQSRIASNPVEQKITDSRIQMQQQYQDSGYMLPTQFDPHLHPQLQQPQFIRAGSQYIQHLPVGAVPMPAYYPVYSSQQPQHSHHPAVEQQYPVYYVPARQTQAYSMPVQHADYSEAAGAAPSNRPQAAPSAAMAPPSSGQYSIASNATVPKSEVPASLYRTANTAPPSVVQVPPGQPRPQYVGFSQIHNPQSSNPTPATATSYAYEFADSTQPHVYYGHHLAPQMAAQYQTMTSAAPQMAAQYQTMTSAAPETTAQLPADSTKQVRTSQL</sequence>
<feature type="region of interest" description="Disordered" evidence="1">
    <location>
        <begin position="616"/>
        <end position="635"/>
    </location>
</feature>
<comment type="caution">
    <text evidence="3">The sequence shown here is derived from an EMBL/GenBank/DDBJ whole genome shotgun (WGS) entry which is preliminary data.</text>
</comment>
<name>A0AAD8I9A1_9APIA</name>
<evidence type="ECO:0000259" key="2">
    <source>
        <dbReference type="SMART" id="SM00666"/>
    </source>
</evidence>
<feature type="compositionally biased region" description="Polar residues" evidence="1">
    <location>
        <begin position="336"/>
        <end position="349"/>
    </location>
</feature>
<dbReference type="InterPro" id="IPR000270">
    <property type="entry name" value="PB1_dom"/>
</dbReference>
<feature type="domain" description="PB1" evidence="2">
    <location>
        <begin position="58"/>
        <end position="151"/>
    </location>
</feature>
<evidence type="ECO:0000313" key="3">
    <source>
        <dbReference type="EMBL" id="KAK1380846.1"/>
    </source>
</evidence>
<accession>A0AAD8I9A1</accession>